<feature type="compositionally biased region" description="Basic and acidic residues" evidence="1">
    <location>
        <begin position="111"/>
        <end position="125"/>
    </location>
</feature>
<feature type="signal peptide" evidence="2">
    <location>
        <begin position="1"/>
        <end position="29"/>
    </location>
</feature>
<feature type="region of interest" description="Disordered" evidence="1">
    <location>
        <begin position="196"/>
        <end position="225"/>
    </location>
</feature>
<protein>
    <submittedName>
        <fullName evidence="3">Uncharacterized protein</fullName>
    </submittedName>
</protein>
<sequence length="225" mass="25358">MILKMSKLSCLHLFLLGMTIVFVAKASHADKPPTPFYGEKALKQNPIPLHDHNMRHLLQGEVEEESPLAGEKSPENEGEKPGRLSGDKVEEESPFGGEKSSDNEGENPGKLIRDNVSEKGEKPGEMVRSLLANPPSMSPFAHMIKPSKGRVFKPSELRKVDGDRPSESFYVQKQQERVPLIMRHRKIPPRSLLALLKPHKQPNQDVMRREGKPPHEHKPGYEHQP</sequence>
<evidence type="ECO:0000313" key="4">
    <source>
        <dbReference type="Proteomes" id="UP000436088"/>
    </source>
</evidence>
<keyword evidence="4" id="KW-1185">Reference proteome</keyword>
<feature type="compositionally biased region" description="Basic and acidic residues" evidence="1">
    <location>
        <begin position="72"/>
        <end position="88"/>
    </location>
</feature>
<reference evidence="3" key="1">
    <citation type="submission" date="2019-09" db="EMBL/GenBank/DDBJ databases">
        <title>Draft genome information of white flower Hibiscus syriacus.</title>
        <authorList>
            <person name="Kim Y.-M."/>
        </authorList>
    </citation>
    <scope>NUCLEOTIDE SEQUENCE [LARGE SCALE GENOMIC DNA]</scope>
    <source>
        <strain evidence="3">YM2019G1</strain>
    </source>
</reference>
<dbReference type="AlphaFoldDB" id="A0A6A3A1S5"/>
<accession>A0A6A3A1S5</accession>
<feature type="chain" id="PRO_5025640417" evidence="2">
    <location>
        <begin position="30"/>
        <end position="225"/>
    </location>
</feature>
<evidence type="ECO:0000256" key="1">
    <source>
        <dbReference type="SAM" id="MobiDB-lite"/>
    </source>
</evidence>
<gene>
    <name evidence="3" type="ORF">F3Y22_tig00110600pilonHSYRG00066</name>
</gene>
<evidence type="ECO:0000256" key="2">
    <source>
        <dbReference type="SAM" id="SignalP"/>
    </source>
</evidence>
<dbReference type="Proteomes" id="UP000436088">
    <property type="component" value="Unassembled WGS sequence"/>
</dbReference>
<evidence type="ECO:0000313" key="3">
    <source>
        <dbReference type="EMBL" id="KAE8698251.1"/>
    </source>
</evidence>
<feature type="compositionally biased region" description="Basic and acidic residues" evidence="1">
    <location>
        <begin position="206"/>
        <end position="225"/>
    </location>
</feature>
<dbReference type="EMBL" id="VEPZ02001046">
    <property type="protein sequence ID" value="KAE8698251.1"/>
    <property type="molecule type" value="Genomic_DNA"/>
</dbReference>
<name>A0A6A3A1S5_HIBSY</name>
<proteinExistence type="predicted"/>
<feature type="region of interest" description="Disordered" evidence="1">
    <location>
        <begin position="61"/>
        <end position="169"/>
    </location>
</feature>
<organism evidence="3 4">
    <name type="scientific">Hibiscus syriacus</name>
    <name type="common">Rose of Sharon</name>
    <dbReference type="NCBI Taxonomy" id="106335"/>
    <lineage>
        <taxon>Eukaryota</taxon>
        <taxon>Viridiplantae</taxon>
        <taxon>Streptophyta</taxon>
        <taxon>Embryophyta</taxon>
        <taxon>Tracheophyta</taxon>
        <taxon>Spermatophyta</taxon>
        <taxon>Magnoliopsida</taxon>
        <taxon>eudicotyledons</taxon>
        <taxon>Gunneridae</taxon>
        <taxon>Pentapetalae</taxon>
        <taxon>rosids</taxon>
        <taxon>malvids</taxon>
        <taxon>Malvales</taxon>
        <taxon>Malvaceae</taxon>
        <taxon>Malvoideae</taxon>
        <taxon>Hibiscus</taxon>
    </lineage>
</organism>
<keyword evidence="2" id="KW-0732">Signal</keyword>
<feature type="compositionally biased region" description="Basic and acidic residues" evidence="1">
    <location>
        <begin position="153"/>
        <end position="166"/>
    </location>
</feature>
<comment type="caution">
    <text evidence="3">The sequence shown here is derived from an EMBL/GenBank/DDBJ whole genome shotgun (WGS) entry which is preliminary data.</text>
</comment>